<comment type="caution">
    <text evidence="1">The sequence shown here is derived from an EMBL/GenBank/DDBJ whole genome shotgun (WGS) entry which is preliminary data.</text>
</comment>
<name>A0ABQ2LCE0_9PROT</name>
<keyword evidence="2" id="KW-1185">Reference proteome</keyword>
<protein>
    <submittedName>
        <fullName evidence="1">Uncharacterized protein</fullName>
    </submittedName>
</protein>
<reference evidence="2" key="1">
    <citation type="journal article" date="2019" name="Int. J. Syst. Evol. Microbiol.">
        <title>The Global Catalogue of Microorganisms (GCM) 10K type strain sequencing project: providing services to taxonomists for standard genome sequencing and annotation.</title>
        <authorList>
            <consortium name="The Broad Institute Genomics Platform"/>
            <consortium name="The Broad Institute Genome Sequencing Center for Infectious Disease"/>
            <person name="Wu L."/>
            <person name="Ma J."/>
        </authorList>
    </citation>
    <scope>NUCLEOTIDE SEQUENCE [LARGE SCALE GENOMIC DNA]</scope>
    <source>
        <strain evidence="2">JCM 17843</strain>
    </source>
</reference>
<accession>A0ABQ2LCE0</accession>
<organism evidence="1 2">
    <name type="scientific">Iodidimonas muriae</name>
    <dbReference type="NCBI Taxonomy" id="261467"/>
    <lineage>
        <taxon>Bacteria</taxon>
        <taxon>Pseudomonadati</taxon>
        <taxon>Pseudomonadota</taxon>
        <taxon>Alphaproteobacteria</taxon>
        <taxon>Iodidimonadales</taxon>
        <taxon>Iodidimonadaceae</taxon>
        <taxon>Iodidimonas</taxon>
    </lineage>
</organism>
<sequence>MEDIDMSENTNNTSAPSHIVWFAPDRENAPWTRIGAQWPTKNGKSFRQVLTVVPSAPGRIFVCRNQPKAGAAA</sequence>
<evidence type="ECO:0000313" key="2">
    <source>
        <dbReference type="Proteomes" id="UP000602381"/>
    </source>
</evidence>
<dbReference type="EMBL" id="BMOV01000003">
    <property type="protein sequence ID" value="GGO10319.1"/>
    <property type="molecule type" value="Genomic_DNA"/>
</dbReference>
<dbReference type="Proteomes" id="UP000602381">
    <property type="component" value="Unassembled WGS sequence"/>
</dbReference>
<evidence type="ECO:0000313" key="1">
    <source>
        <dbReference type="EMBL" id="GGO10319.1"/>
    </source>
</evidence>
<gene>
    <name evidence="1" type="ORF">GCM10007972_12940</name>
</gene>
<proteinExistence type="predicted"/>